<dbReference type="Proteomes" id="UP001140066">
    <property type="component" value="Unassembled WGS sequence"/>
</dbReference>
<evidence type="ECO:0000313" key="1">
    <source>
        <dbReference type="EMBL" id="KAJ2779302.1"/>
    </source>
</evidence>
<organism evidence="1 2">
    <name type="scientific">Coemansia linderi</name>
    <dbReference type="NCBI Taxonomy" id="2663919"/>
    <lineage>
        <taxon>Eukaryota</taxon>
        <taxon>Fungi</taxon>
        <taxon>Fungi incertae sedis</taxon>
        <taxon>Zoopagomycota</taxon>
        <taxon>Kickxellomycotina</taxon>
        <taxon>Kickxellomycetes</taxon>
        <taxon>Kickxellales</taxon>
        <taxon>Kickxellaceae</taxon>
        <taxon>Coemansia</taxon>
    </lineage>
</organism>
<sequence length="88" mass="9359">MAETDEPAAGQQSRLLKRLETSAITKQKGAILFANGKPTSCEVALNSNLMGYVAANCLSYMPDGSADMSKKYQVMVSDGTTTSLGMFD</sequence>
<accession>A0ACC1KAB8</accession>
<dbReference type="EMBL" id="JANBUK010001594">
    <property type="protein sequence ID" value="KAJ2779302.1"/>
    <property type="molecule type" value="Genomic_DNA"/>
</dbReference>
<proteinExistence type="predicted"/>
<name>A0ACC1KAB8_9FUNG</name>
<gene>
    <name evidence="1" type="ORF">GGI18_003950</name>
</gene>
<reference evidence="1" key="1">
    <citation type="submission" date="2022-07" db="EMBL/GenBank/DDBJ databases">
        <title>Phylogenomic reconstructions and comparative analyses of Kickxellomycotina fungi.</title>
        <authorList>
            <person name="Reynolds N.K."/>
            <person name="Stajich J.E."/>
            <person name="Barry K."/>
            <person name="Grigoriev I.V."/>
            <person name="Crous P."/>
            <person name="Smith M.E."/>
        </authorList>
    </citation>
    <scope>NUCLEOTIDE SEQUENCE</scope>
    <source>
        <strain evidence="1">BCRC 34191</strain>
    </source>
</reference>
<keyword evidence="2" id="KW-1185">Reference proteome</keyword>
<protein>
    <submittedName>
        <fullName evidence="1">Uncharacterized protein</fullName>
    </submittedName>
</protein>
<evidence type="ECO:0000313" key="2">
    <source>
        <dbReference type="Proteomes" id="UP001140066"/>
    </source>
</evidence>
<feature type="non-terminal residue" evidence="1">
    <location>
        <position position="88"/>
    </location>
</feature>
<comment type="caution">
    <text evidence="1">The sequence shown here is derived from an EMBL/GenBank/DDBJ whole genome shotgun (WGS) entry which is preliminary data.</text>
</comment>